<accession>A0A1S3KEA8</accession>
<evidence type="ECO:0000313" key="12">
    <source>
        <dbReference type="RefSeq" id="XP_013420576.1"/>
    </source>
</evidence>
<evidence type="ECO:0000256" key="6">
    <source>
        <dbReference type="ARBA" id="ARBA00023159"/>
    </source>
</evidence>
<dbReference type="KEGG" id="lak:106180942"/>
<evidence type="ECO:0000256" key="1">
    <source>
        <dbReference type="ARBA" id="ARBA00004123"/>
    </source>
</evidence>
<gene>
    <name evidence="12" type="primary">LOC106180942</name>
</gene>
<comment type="subcellular location">
    <subcellularLocation>
        <location evidence="1">Nucleus</location>
    </subcellularLocation>
</comment>
<feature type="region of interest" description="Disordered" evidence="10">
    <location>
        <begin position="112"/>
        <end position="166"/>
    </location>
</feature>
<evidence type="ECO:0000256" key="4">
    <source>
        <dbReference type="ARBA" id="ARBA00023015"/>
    </source>
</evidence>
<proteinExistence type="inferred from homology"/>
<keyword evidence="4" id="KW-0805">Transcription regulation</keyword>
<dbReference type="InterPro" id="IPR021640">
    <property type="entry name" value="Mediator_Med28"/>
</dbReference>
<dbReference type="STRING" id="7574.A0A1S3KEA8"/>
<dbReference type="PANTHER" id="PTHR13512:SF2">
    <property type="entry name" value="MEDIATOR OF RNA POLYMERASE II TRANSCRIPTION SUBUNIT 28"/>
    <property type="match status" value="1"/>
</dbReference>
<keyword evidence="7" id="KW-0804">Transcription</keyword>
<sequence length="166" mass="18803">MASGGENLIDEFEAAFQTCFSSILNQDHFNGVDSDETKTGVELSIQKFLDVAKQNEAWFIQKRMLLSVHKPEQIIMEETQDLKKELIRKEQLIQKHYEKLLQWQSMLRDGISGAQTSMPAGQQQQQQPHQPSTPAASQTPGGQQSQGQMYPHGPLAYLEQTMSNIR</sequence>
<dbReference type="GO" id="GO:0016592">
    <property type="term" value="C:mediator complex"/>
    <property type="evidence" value="ECO:0007669"/>
    <property type="project" value="TreeGrafter"/>
</dbReference>
<dbReference type="OrthoDB" id="2286203at2759"/>
<keyword evidence="6" id="KW-0010">Activator</keyword>
<evidence type="ECO:0000313" key="11">
    <source>
        <dbReference type="Proteomes" id="UP000085678"/>
    </source>
</evidence>
<comment type="similarity">
    <text evidence="2">Belongs to the Mediator complex subunit 28 family.</text>
</comment>
<dbReference type="Proteomes" id="UP000085678">
    <property type="component" value="Unplaced"/>
</dbReference>
<evidence type="ECO:0000256" key="7">
    <source>
        <dbReference type="ARBA" id="ARBA00023163"/>
    </source>
</evidence>
<organism evidence="11 12">
    <name type="scientific">Lingula anatina</name>
    <name type="common">Brachiopod</name>
    <name type="synonym">Lingula unguis</name>
    <dbReference type="NCBI Taxonomy" id="7574"/>
    <lineage>
        <taxon>Eukaryota</taxon>
        <taxon>Metazoa</taxon>
        <taxon>Spiralia</taxon>
        <taxon>Lophotrochozoa</taxon>
        <taxon>Brachiopoda</taxon>
        <taxon>Linguliformea</taxon>
        <taxon>Lingulata</taxon>
        <taxon>Lingulida</taxon>
        <taxon>Linguloidea</taxon>
        <taxon>Lingulidae</taxon>
        <taxon>Lingula</taxon>
    </lineage>
</organism>
<dbReference type="RefSeq" id="XP_013420576.1">
    <property type="nucleotide sequence ID" value="XM_013565122.1"/>
</dbReference>
<dbReference type="Pfam" id="PF11594">
    <property type="entry name" value="Med28"/>
    <property type="match status" value="1"/>
</dbReference>
<evidence type="ECO:0000256" key="10">
    <source>
        <dbReference type="SAM" id="MobiDB-lite"/>
    </source>
</evidence>
<keyword evidence="8" id="KW-0539">Nucleus</keyword>
<dbReference type="GeneID" id="106180942"/>
<name>A0A1S3KEA8_LINAN</name>
<dbReference type="AlphaFoldDB" id="A0A1S3KEA8"/>
<dbReference type="PANTHER" id="PTHR13512">
    <property type="entry name" value="MEDIATOR COMPLEX SUBUNIT 28"/>
    <property type="match status" value="1"/>
</dbReference>
<dbReference type="FunCoup" id="A0A1S3KEA8">
    <property type="interactions" value="2268"/>
</dbReference>
<reference evidence="12" key="1">
    <citation type="submission" date="2025-08" db="UniProtKB">
        <authorList>
            <consortium name="RefSeq"/>
        </authorList>
    </citation>
    <scope>IDENTIFICATION</scope>
    <source>
        <tissue evidence="12">Gonads</tissue>
    </source>
</reference>
<keyword evidence="11" id="KW-1185">Reference proteome</keyword>
<evidence type="ECO:0000256" key="9">
    <source>
        <dbReference type="ARBA" id="ARBA00031964"/>
    </source>
</evidence>
<evidence type="ECO:0000256" key="8">
    <source>
        <dbReference type="ARBA" id="ARBA00023242"/>
    </source>
</evidence>
<protein>
    <recommendedName>
        <fullName evidence="3">Mediator of RNA polymerase II transcription subunit 28</fullName>
    </recommendedName>
    <alternativeName>
        <fullName evidence="9">Mediator complex subunit 28</fullName>
    </alternativeName>
</protein>
<keyword evidence="5" id="KW-0175">Coiled coil</keyword>
<dbReference type="InParanoid" id="A0A1S3KEA8"/>
<evidence type="ECO:0000256" key="5">
    <source>
        <dbReference type="ARBA" id="ARBA00023054"/>
    </source>
</evidence>
<evidence type="ECO:0000256" key="3">
    <source>
        <dbReference type="ARBA" id="ARBA00019683"/>
    </source>
</evidence>
<feature type="compositionally biased region" description="Low complexity" evidence="10">
    <location>
        <begin position="114"/>
        <end position="148"/>
    </location>
</feature>
<evidence type="ECO:0000256" key="2">
    <source>
        <dbReference type="ARBA" id="ARBA00005571"/>
    </source>
</evidence>